<dbReference type="GO" id="GO:0065002">
    <property type="term" value="P:intracellular protein transmembrane transport"/>
    <property type="evidence" value="ECO:0007669"/>
    <property type="project" value="UniProtKB-UniRule"/>
</dbReference>
<comment type="subcellular location">
    <subcellularLocation>
        <location evidence="1 9">Cell membrane</location>
        <topology evidence="1 9">Multi-pass membrane protein</topology>
    </subcellularLocation>
</comment>
<dbReference type="GO" id="GO:0006605">
    <property type="term" value="P:protein targeting"/>
    <property type="evidence" value="ECO:0007669"/>
    <property type="project" value="UniProtKB-UniRule"/>
</dbReference>
<feature type="transmembrane region" description="Helical" evidence="9">
    <location>
        <begin position="258"/>
        <end position="285"/>
    </location>
</feature>
<comment type="function">
    <text evidence="9">Involved in protein export.</text>
</comment>
<feature type="transmembrane region" description="Helical" evidence="9">
    <location>
        <begin position="192"/>
        <end position="212"/>
    </location>
</feature>
<evidence type="ECO:0000313" key="12">
    <source>
        <dbReference type="Proteomes" id="UP000646946"/>
    </source>
</evidence>
<dbReference type="HAMAP" id="MF_01464_A">
    <property type="entry name" value="SecF_A"/>
    <property type="match status" value="1"/>
</dbReference>
<comment type="similarity">
    <text evidence="9">Belongs to the SecD/SecF family. SecF subfamily.</text>
</comment>
<sequence length="289" mass="31977">MELKYNYSLAKKLFIIPVVIFVIAIFFLVQNYMQTGSFLKKGLDFQGGVQISLPQKERIDTESFVSFLSSQLGTKEIDVSTTVNPTTRQQERVIVSVSGLKDQEKLVNAVSEFLKKELKPTDYSISVIAPALAGTFWREAQTAFIVAFILMMIVVGFAYRAVAPSVAILVSTVYDLVAILGFMVFFDIKLSLATFAALLMVIGYGVDTNIILTEKILKEKEGDVFDRVGKAMRTGLTMSAATIVSLVALFFFAESLVIKQIAIALLMGALADIPNTWILNALLLLRFRK</sequence>
<evidence type="ECO:0000256" key="4">
    <source>
        <dbReference type="ARBA" id="ARBA00022692"/>
    </source>
</evidence>
<evidence type="ECO:0000256" key="1">
    <source>
        <dbReference type="ARBA" id="ARBA00004651"/>
    </source>
</evidence>
<dbReference type="GO" id="GO:0005886">
    <property type="term" value="C:plasma membrane"/>
    <property type="evidence" value="ECO:0007669"/>
    <property type="project" value="UniProtKB-SubCell"/>
</dbReference>
<reference evidence="11 12" key="1">
    <citation type="journal article" name="Nat. Commun.">
        <title>Undinarchaeota illuminate DPANN phylogeny and the impact of gene transfer on archaeal evolution.</title>
        <authorList>
            <person name="Dombrowski N."/>
            <person name="Williams T.A."/>
            <person name="Sun J."/>
            <person name="Woodcroft B.J."/>
            <person name="Lee J.H."/>
            <person name="Minh B.Q."/>
            <person name="Rinke C."/>
            <person name="Spang A."/>
        </authorList>
    </citation>
    <scope>NUCLEOTIDE SEQUENCE [LARGE SCALE GENOMIC DNA]</scope>
    <source>
        <strain evidence="11">MAG_bin1129</strain>
    </source>
</reference>
<dbReference type="InterPro" id="IPR024921">
    <property type="entry name" value="SecF_arc"/>
</dbReference>
<evidence type="ECO:0000256" key="3">
    <source>
        <dbReference type="ARBA" id="ARBA00022475"/>
    </source>
</evidence>
<dbReference type="PANTHER" id="PTHR30081:SF8">
    <property type="entry name" value="PROTEIN TRANSLOCASE SUBUNIT SECF"/>
    <property type="match status" value="1"/>
</dbReference>
<evidence type="ECO:0000256" key="8">
    <source>
        <dbReference type="ARBA" id="ARBA00023136"/>
    </source>
</evidence>
<feature type="transmembrane region" description="Helical" evidence="9">
    <location>
        <begin position="12"/>
        <end position="33"/>
    </location>
</feature>
<keyword evidence="8 9" id="KW-0472">Membrane</keyword>
<evidence type="ECO:0000256" key="5">
    <source>
        <dbReference type="ARBA" id="ARBA00022927"/>
    </source>
</evidence>
<keyword evidence="2 9" id="KW-0813">Transport</keyword>
<dbReference type="InterPro" id="IPR048634">
    <property type="entry name" value="SecD_SecF_C"/>
</dbReference>
<comment type="caution">
    <text evidence="11">The sequence shown here is derived from an EMBL/GenBank/DDBJ whole genome shotgun (WGS) entry which is preliminary data.</text>
</comment>
<dbReference type="AlphaFoldDB" id="A0A832UND2"/>
<keyword evidence="3 9" id="KW-1003">Cell membrane</keyword>
<protein>
    <recommendedName>
        <fullName evidence="9">Protein-export membrane protein SecF</fullName>
    </recommendedName>
</protein>
<gene>
    <name evidence="9" type="primary">secF</name>
    <name evidence="11" type="ORF">H1016_02345</name>
</gene>
<accession>A0A832UND2</accession>
<keyword evidence="4 9" id="KW-0812">Transmembrane</keyword>
<dbReference type="Pfam" id="PF02355">
    <property type="entry name" value="SecD_SecF_C"/>
    <property type="match status" value="1"/>
</dbReference>
<feature type="transmembrane region" description="Helical" evidence="9">
    <location>
        <begin position="166"/>
        <end position="186"/>
    </location>
</feature>
<evidence type="ECO:0000256" key="6">
    <source>
        <dbReference type="ARBA" id="ARBA00022989"/>
    </source>
</evidence>
<evidence type="ECO:0000256" key="9">
    <source>
        <dbReference type="HAMAP-Rule" id="MF_01464"/>
    </source>
</evidence>
<evidence type="ECO:0000259" key="10">
    <source>
        <dbReference type="Pfam" id="PF02355"/>
    </source>
</evidence>
<evidence type="ECO:0000313" key="11">
    <source>
        <dbReference type="EMBL" id="HIK00359.1"/>
    </source>
</evidence>
<feature type="domain" description="Protein export membrane protein SecD/SecF C-terminal" evidence="10">
    <location>
        <begin position="119"/>
        <end position="287"/>
    </location>
</feature>
<dbReference type="Proteomes" id="UP000646946">
    <property type="component" value="Unassembled WGS sequence"/>
</dbReference>
<feature type="transmembrane region" description="Helical" evidence="9">
    <location>
        <begin position="140"/>
        <end position="159"/>
    </location>
</feature>
<comment type="subunit">
    <text evidence="9">Part of the protein translocation apparatus. Forms a complex with SecD.</text>
</comment>
<name>A0A832UND2_9ARCH</name>
<keyword evidence="5 9" id="KW-0653">Protein transport</keyword>
<keyword evidence="7 9" id="KW-0811">Translocation</keyword>
<keyword evidence="6 9" id="KW-1133">Transmembrane helix</keyword>
<dbReference type="InterPro" id="IPR022813">
    <property type="entry name" value="SecD/SecF_arch_bac"/>
</dbReference>
<keyword evidence="12" id="KW-1185">Reference proteome</keyword>
<feature type="transmembrane region" description="Helical" evidence="9">
    <location>
        <begin position="233"/>
        <end position="252"/>
    </location>
</feature>
<organism evidence="11 12">
    <name type="scientific">Candidatus Naiadarchaeum limnaeum</name>
    <dbReference type="NCBI Taxonomy" id="2756139"/>
    <lineage>
        <taxon>Archaea</taxon>
        <taxon>Candidatus Undinarchaeota</taxon>
        <taxon>Candidatus Undinarchaeia</taxon>
        <taxon>Candidatus Naiadarchaeales</taxon>
        <taxon>Candidatus Naiadarchaeaceae</taxon>
        <taxon>Candidatus Naiadarchaeum</taxon>
    </lineage>
</organism>
<evidence type="ECO:0000256" key="7">
    <source>
        <dbReference type="ARBA" id="ARBA00023010"/>
    </source>
</evidence>
<dbReference type="PANTHER" id="PTHR30081">
    <property type="entry name" value="PROTEIN-EXPORT MEMBRANE PROTEIN SEC"/>
    <property type="match status" value="1"/>
</dbReference>
<dbReference type="Gene3D" id="1.20.1640.10">
    <property type="entry name" value="Multidrug efflux transporter AcrB transmembrane domain"/>
    <property type="match status" value="1"/>
</dbReference>
<proteinExistence type="inferred from homology"/>
<dbReference type="EMBL" id="DVAB01000023">
    <property type="protein sequence ID" value="HIK00359.1"/>
    <property type="molecule type" value="Genomic_DNA"/>
</dbReference>
<dbReference type="SUPFAM" id="SSF82866">
    <property type="entry name" value="Multidrug efflux transporter AcrB transmembrane domain"/>
    <property type="match status" value="1"/>
</dbReference>
<evidence type="ECO:0000256" key="2">
    <source>
        <dbReference type="ARBA" id="ARBA00022448"/>
    </source>
</evidence>